<evidence type="ECO:0000313" key="1">
    <source>
        <dbReference type="EMBL" id="TNV77334.1"/>
    </source>
</evidence>
<comment type="caution">
    <text evidence="1">The sequence shown here is derived from an EMBL/GenBank/DDBJ whole genome shotgun (WGS) entry which is preliminary data.</text>
</comment>
<accession>A0A8J8NN69</accession>
<protein>
    <submittedName>
        <fullName evidence="1">Uncharacterized protein</fullName>
    </submittedName>
</protein>
<name>A0A8J8NN69_HALGN</name>
<evidence type="ECO:0000313" key="2">
    <source>
        <dbReference type="Proteomes" id="UP000785679"/>
    </source>
</evidence>
<organism evidence="1 2">
    <name type="scientific">Halteria grandinella</name>
    <dbReference type="NCBI Taxonomy" id="5974"/>
    <lineage>
        <taxon>Eukaryota</taxon>
        <taxon>Sar</taxon>
        <taxon>Alveolata</taxon>
        <taxon>Ciliophora</taxon>
        <taxon>Intramacronucleata</taxon>
        <taxon>Spirotrichea</taxon>
        <taxon>Stichotrichia</taxon>
        <taxon>Sporadotrichida</taxon>
        <taxon>Halteriidae</taxon>
        <taxon>Halteria</taxon>
    </lineage>
</organism>
<sequence>MKATRQDEMTPYNEIADICKCGSNDKVNRICNPVKGWYFKSCPKGTQKFYCNTCAKDHRQHQQETWIPGENKRILAVYGEVQHKISNLNENVRALMGAYGPLIEILDKAVTNKQKTLQAVFIEIQQLQQDQETFYRQKIQERSIICALHKHAEEIDQFYIKLKNATAKYADYIKNAASILWMHYGNIILSVDSSPILKLQDEKQIQMFLRIKEQKIAHFIEEMTTGERPKTLDILEDEQRLIQEINQTVLVKLNSLSGAFTTKRTHEASFIRSQIDIVSRDLMLREMWQEMQSIKQNQNIRSSQDPQQQMH</sequence>
<reference evidence="1" key="1">
    <citation type="submission" date="2019-06" db="EMBL/GenBank/DDBJ databases">
        <authorList>
            <person name="Zheng W."/>
        </authorList>
    </citation>
    <scope>NUCLEOTIDE SEQUENCE</scope>
    <source>
        <strain evidence="1">QDHG01</strain>
    </source>
</reference>
<proteinExistence type="predicted"/>
<dbReference type="Proteomes" id="UP000785679">
    <property type="component" value="Unassembled WGS sequence"/>
</dbReference>
<dbReference type="AlphaFoldDB" id="A0A8J8NN69"/>
<dbReference type="EMBL" id="RRYP01012089">
    <property type="protein sequence ID" value="TNV77334.1"/>
    <property type="molecule type" value="Genomic_DNA"/>
</dbReference>
<keyword evidence="2" id="KW-1185">Reference proteome</keyword>
<gene>
    <name evidence="1" type="ORF">FGO68_gene12522</name>
</gene>